<feature type="non-terminal residue" evidence="1">
    <location>
        <position position="1"/>
    </location>
</feature>
<organism evidence="1">
    <name type="scientific">marine sediment metagenome</name>
    <dbReference type="NCBI Taxonomy" id="412755"/>
    <lineage>
        <taxon>unclassified sequences</taxon>
        <taxon>metagenomes</taxon>
        <taxon>ecological metagenomes</taxon>
    </lineage>
</organism>
<proteinExistence type="predicted"/>
<gene>
    <name evidence="1" type="ORF">LCGC14_3166220</name>
</gene>
<dbReference type="EMBL" id="LAZR01070128">
    <property type="protein sequence ID" value="KKK45000.1"/>
    <property type="molecule type" value="Genomic_DNA"/>
</dbReference>
<protein>
    <submittedName>
        <fullName evidence="1">Uncharacterized protein</fullName>
    </submittedName>
</protein>
<accession>A0A0F8WAB5</accession>
<evidence type="ECO:0000313" key="1">
    <source>
        <dbReference type="EMBL" id="KKK45000.1"/>
    </source>
</evidence>
<dbReference type="AlphaFoldDB" id="A0A0F8WAB5"/>
<comment type="caution">
    <text evidence="1">The sequence shown here is derived from an EMBL/GenBank/DDBJ whole genome shotgun (WGS) entry which is preliminary data.</text>
</comment>
<reference evidence="1" key="1">
    <citation type="journal article" date="2015" name="Nature">
        <title>Complex archaea that bridge the gap between prokaryotes and eukaryotes.</title>
        <authorList>
            <person name="Spang A."/>
            <person name="Saw J.H."/>
            <person name="Jorgensen S.L."/>
            <person name="Zaremba-Niedzwiedzka K."/>
            <person name="Martijn J."/>
            <person name="Lind A.E."/>
            <person name="van Eijk R."/>
            <person name="Schleper C."/>
            <person name="Guy L."/>
            <person name="Ettema T.J."/>
        </authorList>
    </citation>
    <scope>NUCLEOTIDE SEQUENCE</scope>
</reference>
<name>A0A0F8WAB5_9ZZZZ</name>
<sequence length="29" mass="3354">RAPQLDWALKVLAEYVTAECDVPNILRRI</sequence>